<name>A0A7W7DW89_9ACTN</name>
<feature type="region of interest" description="Disordered" evidence="1">
    <location>
        <begin position="1"/>
        <end position="22"/>
    </location>
</feature>
<proteinExistence type="predicted"/>
<evidence type="ECO:0000256" key="1">
    <source>
        <dbReference type="SAM" id="MobiDB-lite"/>
    </source>
</evidence>
<keyword evidence="3" id="KW-1185">Reference proteome</keyword>
<dbReference type="AlphaFoldDB" id="A0A7W7DW89"/>
<dbReference type="RefSeq" id="WP_184914745.1">
    <property type="nucleotide sequence ID" value="NZ_JACHMS010000001.1"/>
</dbReference>
<organism evidence="2 3">
    <name type="scientific">Streptomyces luteogriseus</name>
    <dbReference type="NCBI Taxonomy" id="68233"/>
    <lineage>
        <taxon>Bacteria</taxon>
        <taxon>Bacillati</taxon>
        <taxon>Actinomycetota</taxon>
        <taxon>Actinomycetes</taxon>
        <taxon>Kitasatosporales</taxon>
        <taxon>Streptomycetaceae</taxon>
        <taxon>Streptomyces</taxon>
    </lineage>
</organism>
<evidence type="ECO:0000313" key="3">
    <source>
        <dbReference type="Proteomes" id="UP000565089"/>
    </source>
</evidence>
<dbReference type="GeneID" id="95798952"/>
<sequence>MATPAPVAPSRGGRPRHPRPTAYDDFVQKLRTRSVPAGTAATSSMVKARSDAGDSRTRHWFLDDSGPDFLGCYWHYST</sequence>
<dbReference type="EMBL" id="JACHMS010000001">
    <property type="protein sequence ID" value="MBB4717120.1"/>
    <property type="molecule type" value="Genomic_DNA"/>
</dbReference>
<comment type="caution">
    <text evidence="2">The sequence shown here is derived from an EMBL/GenBank/DDBJ whole genome shotgun (WGS) entry which is preliminary data.</text>
</comment>
<reference evidence="2 3" key="1">
    <citation type="submission" date="2020-08" db="EMBL/GenBank/DDBJ databases">
        <title>Sequencing the genomes of 1000 actinobacteria strains.</title>
        <authorList>
            <person name="Klenk H.-P."/>
        </authorList>
    </citation>
    <scope>NUCLEOTIDE SEQUENCE [LARGE SCALE GENOMIC DNA]</scope>
    <source>
        <strain evidence="2 3">DSM 40483</strain>
    </source>
</reference>
<gene>
    <name evidence="2" type="ORF">BJ965_007002</name>
</gene>
<dbReference type="Proteomes" id="UP000565089">
    <property type="component" value="Unassembled WGS sequence"/>
</dbReference>
<accession>A0A7W7DW89</accession>
<protein>
    <submittedName>
        <fullName evidence="2">Uncharacterized protein</fullName>
    </submittedName>
</protein>
<evidence type="ECO:0000313" key="2">
    <source>
        <dbReference type="EMBL" id="MBB4717120.1"/>
    </source>
</evidence>